<feature type="chain" id="PRO_5045946510" description="Lipoprotein" evidence="1">
    <location>
        <begin position="29"/>
        <end position="149"/>
    </location>
</feature>
<dbReference type="EMBL" id="BAABLP010000003">
    <property type="protein sequence ID" value="GAA4745461.1"/>
    <property type="molecule type" value="Genomic_DNA"/>
</dbReference>
<reference evidence="3" key="1">
    <citation type="journal article" date="2019" name="Int. J. Syst. Evol. Microbiol.">
        <title>The Global Catalogue of Microorganisms (GCM) 10K type strain sequencing project: providing services to taxonomists for standard genome sequencing and annotation.</title>
        <authorList>
            <consortium name="The Broad Institute Genomics Platform"/>
            <consortium name="The Broad Institute Genome Sequencing Center for Infectious Disease"/>
            <person name="Wu L."/>
            <person name="Ma J."/>
        </authorList>
    </citation>
    <scope>NUCLEOTIDE SEQUENCE [LARGE SCALE GENOMIC DNA]</scope>
    <source>
        <strain evidence="3">JCM 19015</strain>
    </source>
</reference>
<accession>A0ABP8Z3K9</accession>
<feature type="signal peptide" evidence="1">
    <location>
        <begin position="1"/>
        <end position="28"/>
    </location>
</feature>
<gene>
    <name evidence="2" type="ORF">GCM10025783_16580</name>
</gene>
<sequence>MNITAHRLLVLPAAVALALSMTGCSAVANIAHKTHDESFADRAAATTGWTGVPAPSWLPSDATDIHNLATNDETNAVIALKSTSREPSGCVEADREAIPFDQPSWAPKLDRFPDRVQRCGDYEVMRIDGGLLGWFSATEPGQKPTASAS</sequence>
<dbReference type="RefSeq" id="WP_345480641.1">
    <property type="nucleotide sequence ID" value="NZ_BAABLP010000003.1"/>
</dbReference>
<evidence type="ECO:0000313" key="2">
    <source>
        <dbReference type="EMBL" id="GAA4745461.1"/>
    </source>
</evidence>
<evidence type="ECO:0000313" key="3">
    <source>
        <dbReference type="Proteomes" id="UP001500121"/>
    </source>
</evidence>
<protein>
    <recommendedName>
        <fullName evidence="4">Lipoprotein</fullName>
    </recommendedName>
</protein>
<dbReference type="PROSITE" id="PS51257">
    <property type="entry name" value="PROKAR_LIPOPROTEIN"/>
    <property type="match status" value="1"/>
</dbReference>
<evidence type="ECO:0000256" key="1">
    <source>
        <dbReference type="SAM" id="SignalP"/>
    </source>
</evidence>
<proteinExistence type="predicted"/>
<evidence type="ECO:0008006" key="4">
    <source>
        <dbReference type="Google" id="ProtNLM"/>
    </source>
</evidence>
<keyword evidence="3" id="KW-1185">Reference proteome</keyword>
<keyword evidence="1" id="KW-0732">Signal</keyword>
<comment type="caution">
    <text evidence="2">The sequence shown here is derived from an EMBL/GenBank/DDBJ whole genome shotgun (WGS) entry which is preliminary data.</text>
</comment>
<name>A0ABP8Z3K9_9MICO</name>
<dbReference type="Proteomes" id="UP001500121">
    <property type="component" value="Unassembled WGS sequence"/>
</dbReference>
<organism evidence="2 3">
    <name type="scientific">Amnibacterium soli</name>
    <dbReference type="NCBI Taxonomy" id="1282736"/>
    <lineage>
        <taxon>Bacteria</taxon>
        <taxon>Bacillati</taxon>
        <taxon>Actinomycetota</taxon>
        <taxon>Actinomycetes</taxon>
        <taxon>Micrococcales</taxon>
        <taxon>Microbacteriaceae</taxon>
        <taxon>Amnibacterium</taxon>
    </lineage>
</organism>